<keyword evidence="3 7" id="KW-0812">Transmembrane</keyword>
<dbReference type="GO" id="GO:0016020">
    <property type="term" value="C:membrane"/>
    <property type="evidence" value="ECO:0007669"/>
    <property type="project" value="UniProtKB-SubCell"/>
</dbReference>
<dbReference type="GO" id="GO:0015833">
    <property type="term" value="P:peptide transport"/>
    <property type="evidence" value="ECO:0007669"/>
    <property type="project" value="UniProtKB-KW"/>
</dbReference>
<evidence type="ECO:0000256" key="1">
    <source>
        <dbReference type="ARBA" id="ARBA00004141"/>
    </source>
</evidence>
<dbReference type="Gene3D" id="1.20.1250.20">
    <property type="entry name" value="MFS general substrate transporter like domains"/>
    <property type="match status" value="2"/>
</dbReference>
<name>A0A6G0YWK8_APHCR</name>
<keyword evidence="4" id="KW-0813">Transport</keyword>
<comment type="caution">
    <text evidence="8">The sequence shown here is derived from an EMBL/GenBank/DDBJ whole genome shotgun (WGS) entry which is preliminary data.</text>
</comment>
<evidence type="ECO:0000256" key="6">
    <source>
        <dbReference type="ARBA" id="ARBA00023136"/>
    </source>
</evidence>
<organism evidence="8 9">
    <name type="scientific">Aphis craccivora</name>
    <name type="common">Cowpea aphid</name>
    <dbReference type="NCBI Taxonomy" id="307492"/>
    <lineage>
        <taxon>Eukaryota</taxon>
        <taxon>Metazoa</taxon>
        <taxon>Ecdysozoa</taxon>
        <taxon>Arthropoda</taxon>
        <taxon>Hexapoda</taxon>
        <taxon>Insecta</taxon>
        <taxon>Pterygota</taxon>
        <taxon>Neoptera</taxon>
        <taxon>Paraneoptera</taxon>
        <taxon>Hemiptera</taxon>
        <taxon>Sternorrhyncha</taxon>
        <taxon>Aphidomorpha</taxon>
        <taxon>Aphidoidea</taxon>
        <taxon>Aphididae</taxon>
        <taxon>Aphidini</taxon>
        <taxon>Aphis</taxon>
        <taxon>Aphis</taxon>
    </lineage>
</organism>
<keyword evidence="6 7" id="KW-0472">Membrane</keyword>
<comment type="subcellular location">
    <subcellularLocation>
        <location evidence="1">Membrane</location>
        <topology evidence="1">Multi-pass membrane protein</topology>
    </subcellularLocation>
</comment>
<evidence type="ECO:0000256" key="5">
    <source>
        <dbReference type="ARBA" id="ARBA00022989"/>
    </source>
</evidence>
<keyword evidence="9" id="KW-1185">Reference proteome</keyword>
<keyword evidence="5 7" id="KW-1133">Transmembrane helix</keyword>
<keyword evidence="4" id="KW-0653">Protein transport</keyword>
<evidence type="ECO:0000256" key="3">
    <source>
        <dbReference type="ARBA" id="ARBA00022692"/>
    </source>
</evidence>
<feature type="transmembrane region" description="Helical" evidence="7">
    <location>
        <begin position="205"/>
        <end position="222"/>
    </location>
</feature>
<dbReference type="Pfam" id="PF00854">
    <property type="entry name" value="PTR2"/>
    <property type="match status" value="2"/>
</dbReference>
<accession>A0A6G0YWK8</accession>
<evidence type="ECO:0000313" key="9">
    <source>
        <dbReference type="Proteomes" id="UP000478052"/>
    </source>
</evidence>
<feature type="transmembrane region" description="Helical" evidence="7">
    <location>
        <begin position="161"/>
        <end position="184"/>
    </location>
</feature>
<feature type="transmembrane region" description="Helical" evidence="7">
    <location>
        <begin position="45"/>
        <end position="65"/>
    </location>
</feature>
<dbReference type="OrthoDB" id="205993at2759"/>
<sequence length="299" mass="34362">MALYSLVFISIGVGAIKCCIAAFGVDQLIGNNQNVTSTQVHGFFSTFYFSIHLGVLFGMITSPIINKILLYKGHNINGYIIRFGLVFSLWKRLTSPCKETKNKHWLELAKDSFSNETINDTKKTLHILYLYIPLSVFWSLFDQQHTTWIFQASRTSDHFLGMPFSVYMLQVVNPLLVLFTIPLMDRLVYPYLKSHKLFKYPLKRMLLGGGIAGIAFIFAGCLEKCLEENMQDVNIHNASTYTKARSANIWISNLGLQKFNATGYFIFDHNITTPEYYMKIRIPERKNQTYFINDKGIIK</sequence>
<reference evidence="8 9" key="1">
    <citation type="submission" date="2019-08" db="EMBL/GenBank/DDBJ databases">
        <title>Whole genome of Aphis craccivora.</title>
        <authorList>
            <person name="Voronova N.V."/>
            <person name="Shulinski R.S."/>
            <person name="Bandarenka Y.V."/>
            <person name="Zhorov D.G."/>
            <person name="Warner D."/>
        </authorList>
    </citation>
    <scope>NUCLEOTIDE SEQUENCE [LARGE SCALE GENOMIC DNA]</scope>
    <source>
        <strain evidence="8">180601</strain>
        <tissue evidence="8">Whole Body</tissue>
    </source>
</reference>
<keyword evidence="4" id="KW-0571">Peptide transport</keyword>
<dbReference type="GO" id="GO:0022857">
    <property type="term" value="F:transmembrane transporter activity"/>
    <property type="evidence" value="ECO:0007669"/>
    <property type="project" value="InterPro"/>
</dbReference>
<dbReference type="InterPro" id="IPR000109">
    <property type="entry name" value="POT_fam"/>
</dbReference>
<protein>
    <submittedName>
        <fullName evidence="8">Peptide transporter family 1-like</fullName>
    </submittedName>
</protein>
<feature type="non-terminal residue" evidence="8">
    <location>
        <position position="299"/>
    </location>
</feature>
<dbReference type="InterPro" id="IPR036259">
    <property type="entry name" value="MFS_trans_sf"/>
</dbReference>
<evidence type="ECO:0000313" key="8">
    <source>
        <dbReference type="EMBL" id="KAF0762246.1"/>
    </source>
</evidence>
<dbReference type="PANTHER" id="PTHR11654">
    <property type="entry name" value="OLIGOPEPTIDE TRANSPORTER-RELATED"/>
    <property type="match status" value="1"/>
</dbReference>
<proteinExistence type="inferred from homology"/>
<evidence type="ECO:0000256" key="7">
    <source>
        <dbReference type="SAM" id="Phobius"/>
    </source>
</evidence>
<dbReference type="AlphaFoldDB" id="A0A6G0YWK8"/>
<comment type="similarity">
    <text evidence="2">Belongs to the major facilitator superfamily. Proton-dependent oligopeptide transporter (POT/PTR) (TC 2.A.17) family.</text>
</comment>
<gene>
    <name evidence="8" type="ORF">FWK35_00004633</name>
</gene>
<dbReference type="Proteomes" id="UP000478052">
    <property type="component" value="Unassembled WGS sequence"/>
</dbReference>
<evidence type="ECO:0000256" key="2">
    <source>
        <dbReference type="ARBA" id="ARBA00005982"/>
    </source>
</evidence>
<dbReference type="EMBL" id="VUJU01002185">
    <property type="protein sequence ID" value="KAF0762246.1"/>
    <property type="molecule type" value="Genomic_DNA"/>
</dbReference>
<evidence type="ECO:0000256" key="4">
    <source>
        <dbReference type="ARBA" id="ARBA00022856"/>
    </source>
</evidence>